<feature type="binding site" evidence="4">
    <location>
        <position position="23"/>
    </location>
    <ligand>
        <name>a divalent metal cation</name>
        <dbReference type="ChEBI" id="CHEBI:60240"/>
        <label>1</label>
    </ligand>
</feature>
<dbReference type="GO" id="GO:0005829">
    <property type="term" value="C:cytosol"/>
    <property type="evidence" value="ECO:0007669"/>
    <property type="project" value="TreeGrafter"/>
</dbReference>
<dbReference type="InterPro" id="IPR018228">
    <property type="entry name" value="DNase_TatD-rel_CS"/>
</dbReference>
<dbReference type="EMBL" id="FORX01000001">
    <property type="protein sequence ID" value="SFJ03814.1"/>
    <property type="molecule type" value="Genomic_DNA"/>
</dbReference>
<dbReference type="STRING" id="52560.SAMN04488082_101167"/>
<evidence type="ECO:0000313" key="7">
    <source>
        <dbReference type="Proteomes" id="UP000198635"/>
    </source>
</evidence>
<dbReference type="PANTHER" id="PTHR46124">
    <property type="entry name" value="D-AMINOACYL-TRNA DEACYLASE"/>
    <property type="match status" value="1"/>
</dbReference>
<organism evidence="6 7">
    <name type="scientific">Desulfomicrobium apsheronum</name>
    <dbReference type="NCBI Taxonomy" id="52560"/>
    <lineage>
        <taxon>Bacteria</taxon>
        <taxon>Pseudomonadati</taxon>
        <taxon>Thermodesulfobacteriota</taxon>
        <taxon>Desulfovibrionia</taxon>
        <taxon>Desulfovibrionales</taxon>
        <taxon>Desulfomicrobiaceae</taxon>
        <taxon>Desulfomicrobium</taxon>
    </lineage>
</organism>
<evidence type="ECO:0000256" key="5">
    <source>
        <dbReference type="SAM" id="MobiDB-lite"/>
    </source>
</evidence>
<dbReference type="InterPro" id="IPR032466">
    <property type="entry name" value="Metal_Hydrolase"/>
</dbReference>
<dbReference type="CDD" id="cd01310">
    <property type="entry name" value="TatD_DNAse"/>
    <property type="match status" value="1"/>
</dbReference>
<feature type="binding site" evidence="4">
    <location>
        <position position="25"/>
    </location>
    <ligand>
        <name>a divalent metal cation</name>
        <dbReference type="ChEBI" id="CHEBI:60240"/>
        <label>1</label>
    </ligand>
</feature>
<feature type="binding site" evidence="4">
    <location>
        <position position="219"/>
    </location>
    <ligand>
        <name>a divalent metal cation</name>
        <dbReference type="ChEBI" id="CHEBI:60240"/>
        <label>1</label>
    </ligand>
</feature>
<protein>
    <submittedName>
        <fullName evidence="6">TatD DNase family protein</fullName>
    </submittedName>
</protein>
<dbReference type="Gene3D" id="3.20.20.140">
    <property type="entry name" value="Metal-dependent hydrolases"/>
    <property type="match status" value="1"/>
</dbReference>
<evidence type="ECO:0000256" key="3">
    <source>
        <dbReference type="ARBA" id="ARBA00022801"/>
    </source>
</evidence>
<dbReference type="InterPro" id="IPR001130">
    <property type="entry name" value="TatD-like"/>
</dbReference>
<dbReference type="OrthoDB" id="9810005at2"/>
<evidence type="ECO:0000256" key="4">
    <source>
        <dbReference type="PIRSR" id="PIRSR005902-1"/>
    </source>
</evidence>
<dbReference type="AlphaFoldDB" id="A0A1I3N383"/>
<feature type="region of interest" description="Disordered" evidence="5">
    <location>
        <begin position="1"/>
        <end position="24"/>
    </location>
</feature>
<evidence type="ECO:0000313" key="6">
    <source>
        <dbReference type="EMBL" id="SFJ03814.1"/>
    </source>
</evidence>
<evidence type="ECO:0000256" key="1">
    <source>
        <dbReference type="ARBA" id="ARBA00009275"/>
    </source>
</evidence>
<feature type="binding site" evidence="4">
    <location>
        <position position="169"/>
    </location>
    <ligand>
        <name>a divalent metal cation</name>
        <dbReference type="ChEBI" id="CHEBI:60240"/>
        <label>2</label>
    </ligand>
</feature>
<evidence type="ECO:0000256" key="2">
    <source>
        <dbReference type="ARBA" id="ARBA00022723"/>
    </source>
</evidence>
<dbReference type="InterPro" id="IPR015991">
    <property type="entry name" value="TatD/YcfH-like"/>
</dbReference>
<sequence length="272" mass="30548">MSKKKERQLPETLGLPPVGADSHAHLDGRDNDVDAVLARALACGVRTVGNVFLGPAAYREGRALFERHDDVFFLLGVHPHEAAKMTDADLADMRQAFSTDHRLRAVGEIGLDYFYDFSPRETQQLWFRRQLELALELDQRVVIHCRDAEDDCLEILDEMGLGGRPLLWHCFGLGPEWAEKLLRRGWHLSVPGTVTYAKSEALREAVRIIPADRLLLETDAPYLSPEPYRGKRNEPALLGFTALEIALLRGENPHELWARCGDNARGFFGLAG</sequence>
<dbReference type="PIRSF" id="PIRSF005902">
    <property type="entry name" value="DNase_TatD"/>
    <property type="match status" value="1"/>
</dbReference>
<reference evidence="7" key="1">
    <citation type="submission" date="2016-10" db="EMBL/GenBank/DDBJ databases">
        <authorList>
            <person name="Varghese N."/>
            <person name="Submissions S."/>
        </authorList>
    </citation>
    <scope>NUCLEOTIDE SEQUENCE [LARGE SCALE GENOMIC DNA]</scope>
    <source>
        <strain evidence="7">DSM 5918</strain>
    </source>
</reference>
<dbReference type="Proteomes" id="UP000198635">
    <property type="component" value="Unassembled WGS sequence"/>
</dbReference>
<dbReference type="PANTHER" id="PTHR46124:SF2">
    <property type="entry name" value="D-AMINOACYL-TRNA DEACYLASE"/>
    <property type="match status" value="1"/>
</dbReference>
<keyword evidence="2 4" id="KW-0479">Metal-binding</keyword>
<dbReference type="RefSeq" id="WP_092372256.1">
    <property type="nucleotide sequence ID" value="NZ_FORX01000001.1"/>
</dbReference>
<dbReference type="NCBIfam" id="TIGR00010">
    <property type="entry name" value="YchF/TatD family DNA exonuclease"/>
    <property type="match status" value="1"/>
</dbReference>
<feature type="binding site" evidence="4">
    <location>
        <position position="108"/>
    </location>
    <ligand>
        <name>a divalent metal cation</name>
        <dbReference type="ChEBI" id="CHEBI:60240"/>
        <label>1</label>
    </ligand>
</feature>
<dbReference type="GO" id="GO:0004536">
    <property type="term" value="F:DNA nuclease activity"/>
    <property type="evidence" value="ECO:0007669"/>
    <property type="project" value="InterPro"/>
</dbReference>
<feature type="binding site" evidence="4">
    <location>
        <position position="144"/>
    </location>
    <ligand>
        <name>a divalent metal cation</name>
        <dbReference type="ChEBI" id="CHEBI:60240"/>
        <label>2</label>
    </ligand>
</feature>
<keyword evidence="7" id="KW-1185">Reference proteome</keyword>
<accession>A0A1I3N383</accession>
<gene>
    <name evidence="6" type="ORF">SAMN04488082_101167</name>
</gene>
<keyword evidence="3" id="KW-0378">Hydrolase</keyword>
<proteinExistence type="inferred from homology"/>
<dbReference type="FunFam" id="3.20.20.140:FF:000005">
    <property type="entry name" value="TatD family hydrolase"/>
    <property type="match status" value="1"/>
</dbReference>
<dbReference type="PROSITE" id="PS01091">
    <property type="entry name" value="TATD_3"/>
    <property type="match status" value="1"/>
</dbReference>
<dbReference type="SUPFAM" id="SSF51556">
    <property type="entry name" value="Metallo-dependent hydrolases"/>
    <property type="match status" value="1"/>
</dbReference>
<dbReference type="GO" id="GO:0016788">
    <property type="term" value="F:hydrolase activity, acting on ester bonds"/>
    <property type="evidence" value="ECO:0007669"/>
    <property type="project" value="InterPro"/>
</dbReference>
<comment type="similarity">
    <text evidence="1">Belongs to the metallo-dependent hydrolases superfamily. TatD-type hydrolase family.</text>
</comment>
<dbReference type="Pfam" id="PF01026">
    <property type="entry name" value="TatD_DNase"/>
    <property type="match status" value="1"/>
</dbReference>
<name>A0A1I3N383_9BACT</name>
<dbReference type="GO" id="GO:0046872">
    <property type="term" value="F:metal ion binding"/>
    <property type="evidence" value="ECO:0007669"/>
    <property type="project" value="UniProtKB-KW"/>
</dbReference>